<dbReference type="GO" id="GO:0003824">
    <property type="term" value="F:catalytic activity"/>
    <property type="evidence" value="ECO:0007669"/>
    <property type="project" value="UniProtKB-ARBA"/>
</dbReference>
<feature type="domain" description="Enolase C-terminal" evidence="2">
    <location>
        <begin position="154"/>
        <end position="288"/>
    </location>
</feature>
<dbReference type="Gene3D" id="3.30.390.10">
    <property type="entry name" value="Enolase-like, N-terminal domain"/>
    <property type="match status" value="1"/>
</dbReference>
<sequence>MSLIMYLKSIILYKSKIKLKQALSIKNQVFRYRESIICKFINTNNKIVCSEISFLRNLNQDTLFSSYLEFLRIQKFILKINWDWEQLLGESPYLSSISNRNLFPSLHFCIEIAIYKFLTKNISNQVNSSIKMPINRLLTKIEENSTISNSLNTHTLKLKIGHLAVQDALKFVQFILSNKLPFTNLRLDINAQWSFEKFLAFIQYFDTTTFEYIEEPVCSLKSLEWLSQYCNHPIALDESLKAFSLSQILFLKAIQAIILKPSSIGSLREIINLVNLAFKRGIMPIFTGVFESDIGIINVLYLIYHLDIFLPVGFDTYNWIQEVDLFFQKELYCKRDNLYICFANNLNFKVKKLQRI</sequence>
<keyword evidence="3" id="KW-0934">Plastid</keyword>
<reference evidence="3" key="1">
    <citation type="journal article" date="2023" name="J. Phycol.">
        <title>Revised classification of the Cyanidiophyceae based on plastid genome data with descriptions of the Cavernulicolales ord. nov. and Galdieriales ord. nov. (Rhodophyta).</title>
        <authorList>
            <person name="Park S.I."/>
            <person name="Cho C.H."/>
            <person name="Ciniglia C."/>
            <person name="Huang T.Y."/>
            <person name="Liu S.L."/>
            <person name="Bustamante D.E."/>
            <person name="Calderon M.S."/>
            <person name="Mansilla A."/>
            <person name="McDermott T."/>
            <person name="Andersen R.A."/>
            <person name="Yoon H.S."/>
        </authorList>
    </citation>
    <scope>NUCLEOTIDE SEQUENCE</scope>
</reference>
<dbReference type="EMBL" id="OP616811">
    <property type="protein sequence ID" value="WDA98792.1"/>
    <property type="molecule type" value="Genomic_DNA"/>
</dbReference>
<dbReference type="PANTHER" id="PTHR48073:SF2">
    <property type="entry name" value="O-SUCCINYLBENZOATE SYNTHASE"/>
    <property type="match status" value="1"/>
</dbReference>
<keyword evidence="1" id="KW-0479">Metal-binding</keyword>
<evidence type="ECO:0000256" key="1">
    <source>
        <dbReference type="ARBA" id="ARBA00022723"/>
    </source>
</evidence>
<dbReference type="SFLD" id="SFLDS00001">
    <property type="entry name" value="Enolase"/>
    <property type="match status" value="1"/>
</dbReference>
<organism evidence="3">
    <name type="scientific">Sciadococcus taiwanensis</name>
    <dbReference type="NCBI Taxonomy" id="3028030"/>
    <lineage>
        <taxon>Eukaryota</taxon>
        <taxon>Rhodophyta</taxon>
        <taxon>Bangiophyceae</taxon>
        <taxon>Cavernulicolales</taxon>
        <taxon>Cavernulicolaceae</taxon>
        <taxon>Sciadococcus</taxon>
    </lineage>
</organism>
<protein>
    <submittedName>
        <fullName evidence="3">4-(2'-carboxyphenyl)-4-oxybutyric acid synthase</fullName>
    </submittedName>
</protein>
<dbReference type="SFLD" id="SFLDG00180">
    <property type="entry name" value="muconate_cycloisomerase"/>
    <property type="match status" value="1"/>
</dbReference>
<dbReference type="SUPFAM" id="SSF51604">
    <property type="entry name" value="Enolase C-terminal domain-like"/>
    <property type="match status" value="1"/>
</dbReference>
<name>A0A9Y1I1Z8_9RHOD</name>
<geneLocation type="plastid" evidence="3"/>
<proteinExistence type="predicted"/>
<dbReference type="Pfam" id="PF13378">
    <property type="entry name" value="MR_MLE_C"/>
    <property type="match status" value="1"/>
</dbReference>
<accession>A0A9Y1I1Z8</accession>
<dbReference type="GO" id="GO:0046872">
    <property type="term" value="F:metal ion binding"/>
    <property type="evidence" value="ECO:0007669"/>
    <property type="project" value="UniProtKB-KW"/>
</dbReference>
<dbReference type="PANTHER" id="PTHR48073">
    <property type="entry name" value="O-SUCCINYLBENZOATE SYNTHASE-RELATED"/>
    <property type="match status" value="1"/>
</dbReference>
<gene>
    <name evidence="3" type="primary">menC</name>
    <name evidence="3" type="ORF">SCTW_010</name>
</gene>
<evidence type="ECO:0000259" key="2">
    <source>
        <dbReference type="Pfam" id="PF13378"/>
    </source>
</evidence>
<dbReference type="InterPro" id="IPR029065">
    <property type="entry name" value="Enolase_C-like"/>
</dbReference>
<dbReference type="Gene3D" id="3.20.20.120">
    <property type="entry name" value="Enolase-like C-terminal domain"/>
    <property type="match status" value="1"/>
</dbReference>
<dbReference type="InterPro" id="IPR029017">
    <property type="entry name" value="Enolase-like_N"/>
</dbReference>
<dbReference type="SFLD" id="SFLDF00009">
    <property type="entry name" value="o-succinylbenzoate_synthase"/>
    <property type="match status" value="1"/>
</dbReference>
<evidence type="ECO:0000313" key="3">
    <source>
        <dbReference type="EMBL" id="WDA98792.1"/>
    </source>
</evidence>
<dbReference type="AlphaFoldDB" id="A0A9Y1I1Z8"/>
<dbReference type="InterPro" id="IPR036849">
    <property type="entry name" value="Enolase-like_C_sf"/>
</dbReference>